<name>A0ABP8K4E4_9BACT</name>
<proteinExistence type="predicted"/>
<dbReference type="PANTHER" id="PTHR39624:SF2">
    <property type="entry name" value="OSMC-LIKE PROTEIN"/>
    <property type="match status" value="1"/>
</dbReference>
<dbReference type="SUPFAM" id="SSF82784">
    <property type="entry name" value="OsmC-like"/>
    <property type="match status" value="1"/>
</dbReference>
<dbReference type="InterPro" id="IPR015946">
    <property type="entry name" value="KH_dom-like_a/b"/>
</dbReference>
<sequence>MATIHTVYQGDLRTEATHLQSGTVINTDAPTDNNGRGEAFSPTDLVAGALGSCMMTIMGIRARREGIDLTGSEMAITKIMTTEGPRKIARIEINLTMLTPEELPSEKKAELEQAAHTCPVALTLHPDVQQVLRFEWKVAEQVD</sequence>
<dbReference type="InterPro" id="IPR036102">
    <property type="entry name" value="OsmC/Ohrsf"/>
</dbReference>
<accession>A0ABP8K4E4</accession>
<protein>
    <submittedName>
        <fullName evidence="1">OsmC family protein</fullName>
    </submittedName>
</protein>
<organism evidence="1 2">
    <name type="scientific">Nibrella viscosa</name>
    <dbReference type="NCBI Taxonomy" id="1084524"/>
    <lineage>
        <taxon>Bacteria</taxon>
        <taxon>Pseudomonadati</taxon>
        <taxon>Bacteroidota</taxon>
        <taxon>Cytophagia</taxon>
        <taxon>Cytophagales</taxon>
        <taxon>Spirosomataceae</taxon>
        <taxon>Nibrella</taxon>
    </lineage>
</organism>
<dbReference type="RefSeq" id="WP_345265249.1">
    <property type="nucleotide sequence ID" value="NZ_BAABHB010000002.1"/>
</dbReference>
<gene>
    <name evidence="1" type="ORF">GCM10023187_13470</name>
</gene>
<dbReference type="Proteomes" id="UP001500936">
    <property type="component" value="Unassembled WGS sequence"/>
</dbReference>
<dbReference type="Pfam" id="PF02566">
    <property type="entry name" value="OsmC"/>
    <property type="match status" value="1"/>
</dbReference>
<comment type="caution">
    <text evidence="1">The sequence shown here is derived from an EMBL/GenBank/DDBJ whole genome shotgun (WGS) entry which is preliminary data.</text>
</comment>
<dbReference type="EMBL" id="BAABHB010000002">
    <property type="protein sequence ID" value="GAA4400370.1"/>
    <property type="molecule type" value="Genomic_DNA"/>
</dbReference>
<reference evidence="2" key="1">
    <citation type="journal article" date="2019" name="Int. J. Syst. Evol. Microbiol.">
        <title>The Global Catalogue of Microorganisms (GCM) 10K type strain sequencing project: providing services to taxonomists for standard genome sequencing and annotation.</title>
        <authorList>
            <consortium name="The Broad Institute Genomics Platform"/>
            <consortium name="The Broad Institute Genome Sequencing Center for Infectious Disease"/>
            <person name="Wu L."/>
            <person name="Ma J."/>
        </authorList>
    </citation>
    <scope>NUCLEOTIDE SEQUENCE [LARGE SCALE GENOMIC DNA]</scope>
    <source>
        <strain evidence="2">JCM 17925</strain>
    </source>
</reference>
<dbReference type="PANTHER" id="PTHR39624">
    <property type="entry name" value="PROTEIN INVOLVED IN RIMO-MEDIATED BETA-METHYLTHIOLATION OF RIBOSOMAL PROTEIN S12 YCAO"/>
    <property type="match status" value="1"/>
</dbReference>
<dbReference type="Gene3D" id="3.30.300.20">
    <property type="match status" value="1"/>
</dbReference>
<dbReference type="InterPro" id="IPR003718">
    <property type="entry name" value="OsmC/Ohr_fam"/>
</dbReference>
<evidence type="ECO:0000313" key="1">
    <source>
        <dbReference type="EMBL" id="GAA4400370.1"/>
    </source>
</evidence>
<keyword evidence="2" id="KW-1185">Reference proteome</keyword>
<evidence type="ECO:0000313" key="2">
    <source>
        <dbReference type="Proteomes" id="UP001500936"/>
    </source>
</evidence>